<protein>
    <submittedName>
        <fullName evidence="1">Uncharacterized protein</fullName>
    </submittedName>
</protein>
<reference evidence="2" key="2">
    <citation type="submission" date="2015-01" db="EMBL/GenBank/DDBJ databases">
        <title>Complete genome sequence of Methylobacterium aquaticum strain 22A.</title>
        <authorList>
            <person name="Tani A."/>
            <person name="Ogura Y."/>
            <person name="Hayashi T."/>
        </authorList>
    </citation>
    <scope>NUCLEOTIDE SEQUENCE [LARGE SCALE GENOMIC DNA]</scope>
    <source>
        <strain evidence="2">MA-22A</strain>
        <plasmid evidence="2">Plasmid pMaq22A_1p DNA</plasmid>
    </source>
</reference>
<dbReference type="PATRIC" id="fig|270351.10.peg.5657"/>
<sequence>MVNPNRLVKSAWIAAEVSRDKAEKVLVVEAYIAVSPLEAGFDAGRYGRLVEDVRRILADNPDIDRASILSVHRESRCAALFRRGACEEGRRTELPELVA</sequence>
<dbReference type="KEGG" id="maqu:Maq22A_1p31725"/>
<proteinExistence type="predicted"/>
<organism evidence="1 2">
    <name type="scientific">Methylobacterium aquaticum</name>
    <dbReference type="NCBI Taxonomy" id="270351"/>
    <lineage>
        <taxon>Bacteria</taxon>
        <taxon>Pseudomonadati</taxon>
        <taxon>Pseudomonadota</taxon>
        <taxon>Alphaproteobacteria</taxon>
        <taxon>Hyphomicrobiales</taxon>
        <taxon>Methylobacteriaceae</taxon>
        <taxon>Methylobacterium</taxon>
    </lineage>
</organism>
<dbReference type="Proteomes" id="UP000061432">
    <property type="component" value="Plasmid pMaq22A_1p"/>
</dbReference>
<dbReference type="RefSeq" id="WP_060849888.1">
    <property type="nucleotide sequence ID" value="NZ_AP014705.1"/>
</dbReference>
<reference evidence="1 2" key="1">
    <citation type="journal article" date="2015" name="Genome Announc.">
        <title>Complete Genome Sequence of Methylobacterium aquaticum Strain 22A, Isolated from Racomitrium japonicum Moss.</title>
        <authorList>
            <person name="Tani A."/>
            <person name="Ogura Y."/>
            <person name="Hayashi T."/>
            <person name="Kimbara K."/>
        </authorList>
    </citation>
    <scope>NUCLEOTIDE SEQUENCE [LARGE SCALE GENOMIC DNA]</scope>
    <source>
        <strain evidence="1 2">MA-22A</strain>
        <plasmid evidence="2">Plasmid pMaq22A_1p DNA</plasmid>
    </source>
</reference>
<dbReference type="EMBL" id="AP014705">
    <property type="protein sequence ID" value="BAQ48671.1"/>
    <property type="molecule type" value="Genomic_DNA"/>
</dbReference>
<evidence type="ECO:0000313" key="1">
    <source>
        <dbReference type="EMBL" id="BAQ48671.1"/>
    </source>
</evidence>
<gene>
    <name evidence="1" type="ORF">Maq22A_1p31725</name>
</gene>
<accession>A0A0C6F7A4</accession>
<keyword evidence="1" id="KW-0614">Plasmid</keyword>
<dbReference type="OrthoDB" id="7996426at2"/>
<evidence type="ECO:0000313" key="2">
    <source>
        <dbReference type="Proteomes" id="UP000061432"/>
    </source>
</evidence>
<name>A0A0C6F7A4_9HYPH</name>
<geneLocation type="plasmid" evidence="2">
    <name>pMaq22A_1p DNA</name>
</geneLocation>
<dbReference type="AlphaFoldDB" id="A0A0C6F7A4"/>